<accession>J9UQU6</accession>
<evidence type="ECO:0000313" key="3">
    <source>
        <dbReference type="Proteomes" id="UP000007346"/>
    </source>
</evidence>
<proteinExistence type="predicted"/>
<dbReference type="KEGG" id="bpj:B2904_orf146"/>
<sequence length="173" mass="20076">MCDIITTDYEKIFENKSNSNGFLFWYARDLMITLGYKDYTTFKKSINKAIGICVSLNIEFPDNFVYIKRTIDGKEVDDYKLSRFACYLIAMNSDVKKPEVARAQAYLAKYAEIIITLSQQAEDIERIDLRDKLSEEEKNLSGIVYAHKVETYSLFQNAGYLGMYNMSLNKLKK</sequence>
<name>J9UQU6_BRAPL</name>
<dbReference type="HOGENOM" id="CLU_065349_1_0_12"/>
<protein>
    <submittedName>
        <fullName evidence="2">DNA-damage-inducible protein D</fullName>
    </submittedName>
</protein>
<dbReference type="RefSeq" id="WP_014935142.1">
    <property type="nucleotide sequence ID" value="NC_018607.1"/>
</dbReference>
<evidence type="ECO:0000259" key="1">
    <source>
        <dbReference type="Pfam" id="PF02498"/>
    </source>
</evidence>
<dbReference type="AlphaFoldDB" id="J9UQU6"/>
<dbReference type="EMBL" id="CP003490">
    <property type="protein sequence ID" value="AFR69503.1"/>
    <property type="molecule type" value="Genomic_DNA"/>
</dbReference>
<reference evidence="2 3" key="1">
    <citation type="journal article" date="2012" name="BMC Genomics">
        <title>Comparative genomics of Brachyspira pilosicoli strains: genome rearrangements, reductions and correlation of genetic compliment with phenotypic diversity.</title>
        <authorList>
            <person name="Mappley L.J."/>
            <person name="Black M.L."/>
            <person name="Abuoun M."/>
            <person name="Darby A.C."/>
            <person name="Woodward M.J."/>
            <person name="Parkhill J."/>
            <person name="Turner A.K."/>
            <person name="Bellgard M.I."/>
            <person name="La T."/>
            <person name="Phillips N.D."/>
            <person name="La Ragione R.M."/>
            <person name="Hampson D.J."/>
        </authorList>
    </citation>
    <scope>NUCLEOTIDE SEQUENCE [LARGE SCALE GENOMIC DNA]</scope>
    <source>
        <strain evidence="2">B2904</strain>
    </source>
</reference>
<dbReference type="Pfam" id="PF02498">
    <property type="entry name" value="Bro-N"/>
    <property type="match status" value="1"/>
</dbReference>
<evidence type="ECO:0000313" key="2">
    <source>
        <dbReference type="EMBL" id="AFR69503.1"/>
    </source>
</evidence>
<dbReference type="InterPro" id="IPR003497">
    <property type="entry name" value="BRO_N_domain"/>
</dbReference>
<gene>
    <name evidence="2" type="primary">dinD</name>
    <name evidence="2" type="ORF">B2904_orf146</name>
</gene>
<dbReference type="Proteomes" id="UP000007346">
    <property type="component" value="Chromosome"/>
</dbReference>
<feature type="domain" description="Bro-N" evidence="1">
    <location>
        <begin position="24"/>
        <end position="106"/>
    </location>
</feature>
<dbReference type="PATRIC" id="fig|1133568.3.peg.145"/>
<organism evidence="2 3">
    <name type="scientific">Brachyspira pilosicoli B2904</name>
    <dbReference type="NCBI Taxonomy" id="1133568"/>
    <lineage>
        <taxon>Bacteria</taxon>
        <taxon>Pseudomonadati</taxon>
        <taxon>Spirochaetota</taxon>
        <taxon>Spirochaetia</taxon>
        <taxon>Brachyspirales</taxon>
        <taxon>Brachyspiraceae</taxon>
        <taxon>Brachyspira</taxon>
    </lineage>
</organism>